<sequence>MDPNVRSEAGFAMAERIAFTDPSELRIGGKLIKRRPKERIEDYPSVKYDKKKGNQPKKTNFSEIFDKEVL</sequence>
<evidence type="ECO:0000313" key="4">
    <source>
        <dbReference type="WBParaSite" id="MBELARI_LOCUS3012"/>
    </source>
</evidence>
<feature type="compositionally biased region" description="Basic and acidic residues" evidence="1">
    <location>
        <begin position="43"/>
        <end position="52"/>
    </location>
</feature>
<dbReference type="WBParaSite" id="MBELARI_LOCUS3005">
    <property type="protein sequence ID" value="MBELARI_LOCUS3005"/>
    <property type="gene ID" value="MBELARI_LOCUS3005"/>
</dbReference>
<protein>
    <submittedName>
        <fullName evidence="3 4">Uncharacterized protein</fullName>
    </submittedName>
</protein>
<keyword evidence="2" id="KW-1185">Reference proteome</keyword>
<evidence type="ECO:0000256" key="1">
    <source>
        <dbReference type="SAM" id="MobiDB-lite"/>
    </source>
</evidence>
<dbReference type="Proteomes" id="UP000887575">
    <property type="component" value="Unassembled WGS sequence"/>
</dbReference>
<evidence type="ECO:0000313" key="2">
    <source>
        <dbReference type="Proteomes" id="UP000887575"/>
    </source>
</evidence>
<accession>A0A915H3W9</accession>
<evidence type="ECO:0000313" key="3">
    <source>
        <dbReference type="WBParaSite" id="MBELARI_LOCUS3005"/>
    </source>
</evidence>
<feature type="region of interest" description="Disordered" evidence="1">
    <location>
        <begin position="43"/>
        <end position="70"/>
    </location>
</feature>
<dbReference type="AlphaFoldDB" id="A0A915H3W9"/>
<organism evidence="2 3">
    <name type="scientific">Mesorhabditis belari</name>
    <dbReference type="NCBI Taxonomy" id="2138241"/>
    <lineage>
        <taxon>Eukaryota</taxon>
        <taxon>Metazoa</taxon>
        <taxon>Ecdysozoa</taxon>
        <taxon>Nematoda</taxon>
        <taxon>Chromadorea</taxon>
        <taxon>Rhabditida</taxon>
        <taxon>Rhabditina</taxon>
        <taxon>Rhabditomorpha</taxon>
        <taxon>Rhabditoidea</taxon>
        <taxon>Rhabditidae</taxon>
        <taxon>Mesorhabditinae</taxon>
        <taxon>Mesorhabditis</taxon>
    </lineage>
</organism>
<name>A0A915H3W9_9BILA</name>
<proteinExistence type="predicted"/>
<dbReference type="WBParaSite" id="MBELARI_LOCUS3012">
    <property type="protein sequence ID" value="MBELARI_LOCUS3012"/>
    <property type="gene ID" value="MBELARI_LOCUS3012"/>
</dbReference>
<reference evidence="3 4" key="1">
    <citation type="submission" date="2024-02" db="UniProtKB">
        <authorList>
            <consortium name="WormBaseParasite"/>
        </authorList>
    </citation>
    <scope>IDENTIFICATION</scope>
</reference>